<dbReference type="Proteomes" id="UP000176562">
    <property type="component" value="Chromosome"/>
</dbReference>
<evidence type="ECO:0000313" key="9">
    <source>
        <dbReference type="EMBL" id="AOZ68709.1"/>
    </source>
</evidence>
<dbReference type="PANTHER" id="PTHR30558">
    <property type="entry name" value="EXBD MEMBRANE COMPONENT OF PMF-DRIVEN MACROMOLECULE IMPORT SYSTEM"/>
    <property type="match status" value="1"/>
</dbReference>
<evidence type="ECO:0000256" key="6">
    <source>
        <dbReference type="ARBA" id="ARBA00023136"/>
    </source>
</evidence>
<keyword evidence="7" id="KW-0813">Transport</keyword>
<evidence type="ECO:0000256" key="2">
    <source>
        <dbReference type="ARBA" id="ARBA00005811"/>
    </source>
</evidence>
<evidence type="ECO:0000256" key="7">
    <source>
        <dbReference type="RuleBase" id="RU003879"/>
    </source>
</evidence>
<gene>
    <name evidence="9" type="ORF">LPB142_04750</name>
</gene>
<accession>A0A1D9MAG0</accession>
<evidence type="ECO:0000256" key="1">
    <source>
        <dbReference type="ARBA" id="ARBA00004162"/>
    </source>
</evidence>
<organism evidence="9 10">
    <name type="scientific">Rhodobacter xanthinilyticus</name>
    <dbReference type="NCBI Taxonomy" id="1850250"/>
    <lineage>
        <taxon>Bacteria</taxon>
        <taxon>Pseudomonadati</taxon>
        <taxon>Pseudomonadota</taxon>
        <taxon>Alphaproteobacteria</taxon>
        <taxon>Rhodobacterales</taxon>
        <taxon>Rhodobacter group</taxon>
        <taxon>Rhodobacter</taxon>
    </lineage>
</organism>
<dbReference type="EMBL" id="CP017781">
    <property type="protein sequence ID" value="AOZ68709.1"/>
    <property type="molecule type" value="Genomic_DNA"/>
</dbReference>
<dbReference type="STRING" id="1850250.LPB142_04750"/>
<comment type="subcellular location">
    <subcellularLocation>
        <location evidence="1">Cell membrane</location>
        <topology evidence="1">Single-pass membrane protein</topology>
    </subcellularLocation>
    <subcellularLocation>
        <location evidence="7">Cell membrane</location>
        <topology evidence="7">Single-pass type II membrane protein</topology>
    </subcellularLocation>
</comment>
<keyword evidence="10" id="KW-1185">Reference proteome</keyword>
<evidence type="ECO:0000256" key="4">
    <source>
        <dbReference type="ARBA" id="ARBA00022692"/>
    </source>
</evidence>
<evidence type="ECO:0000256" key="5">
    <source>
        <dbReference type="ARBA" id="ARBA00022989"/>
    </source>
</evidence>
<dbReference type="Pfam" id="PF02472">
    <property type="entry name" value="ExbD"/>
    <property type="match status" value="1"/>
</dbReference>
<comment type="similarity">
    <text evidence="2 7">Belongs to the ExbD/TolR family.</text>
</comment>
<evidence type="ECO:0000256" key="3">
    <source>
        <dbReference type="ARBA" id="ARBA00022475"/>
    </source>
</evidence>
<keyword evidence="3" id="KW-1003">Cell membrane</keyword>
<dbReference type="GO" id="GO:0022857">
    <property type="term" value="F:transmembrane transporter activity"/>
    <property type="evidence" value="ECO:0007669"/>
    <property type="project" value="InterPro"/>
</dbReference>
<dbReference type="AlphaFoldDB" id="A0A1D9MAG0"/>
<reference evidence="9 10" key="1">
    <citation type="submission" date="2016-10" db="EMBL/GenBank/DDBJ databases">
        <title>Rhodobacter sp. LPB0142, isolated from sea water.</title>
        <authorList>
            <person name="Kim E."/>
            <person name="Yi H."/>
        </authorList>
    </citation>
    <scope>NUCLEOTIDE SEQUENCE [LARGE SCALE GENOMIC DNA]</scope>
    <source>
        <strain evidence="9 10">LPB0142</strain>
    </source>
</reference>
<name>A0A1D9MAG0_9RHOB</name>
<dbReference type="KEGG" id="rhp:LPB142_04750"/>
<evidence type="ECO:0000313" key="10">
    <source>
        <dbReference type="Proteomes" id="UP000176562"/>
    </source>
</evidence>
<keyword evidence="7" id="KW-0653">Protein transport</keyword>
<keyword evidence="6 8" id="KW-0472">Membrane</keyword>
<keyword evidence="4 7" id="KW-0812">Transmembrane</keyword>
<dbReference type="GO" id="GO:0015031">
    <property type="term" value="P:protein transport"/>
    <property type="evidence" value="ECO:0007669"/>
    <property type="project" value="UniProtKB-KW"/>
</dbReference>
<dbReference type="PANTHER" id="PTHR30558:SF3">
    <property type="entry name" value="BIOPOLYMER TRANSPORT PROTEIN EXBD-RELATED"/>
    <property type="match status" value="1"/>
</dbReference>
<keyword evidence="5 8" id="KW-1133">Transmembrane helix</keyword>
<sequence length="154" mass="15763">MDLREPPRRGFEANLLPMINVVFLLLIFFLISARLAPPEPFAVAPPEARAGARAAAELTLYLGADGALGFRESLSAPATPAQEAAADAPVLAALAAARAAYCAEEDCAAAPPPLALRADQGAPVVRLARLMRALGASGFARVDLITAPAPGAAP</sequence>
<evidence type="ECO:0008006" key="11">
    <source>
        <dbReference type="Google" id="ProtNLM"/>
    </source>
</evidence>
<proteinExistence type="inferred from homology"/>
<feature type="transmembrane region" description="Helical" evidence="8">
    <location>
        <begin position="12"/>
        <end position="31"/>
    </location>
</feature>
<dbReference type="InterPro" id="IPR003400">
    <property type="entry name" value="ExbD"/>
</dbReference>
<dbReference type="GO" id="GO:0005886">
    <property type="term" value="C:plasma membrane"/>
    <property type="evidence" value="ECO:0007669"/>
    <property type="project" value="UniProtKB-SubCell"/>
</dbReference>
<evidence type="ECO:0000256" key="8">
    <source>
        <dbReference type="SAM" id="Phobius"/>
    </source>
</evidence>
<dbReference type="RefSeq" id="WP_071165671.1">
    <property type="nucleotide sequence ID" value="NZ_CP017781.1"/>
</dbReference>
<protein>
    <recommendedName>
        <fullName evidence="11">Biopolymer transporter ExbD</fullName>
    </recommendedName>
</protein>